<evidence type="ECO:0000313" key="2">
    <source>
        <dbReference type="Proteomes" id="UP000011518"/>
    </source>
</evidence>
<organism evidence="1 2">
    <name type="scientific">Tupaia chinensis</name>
    <name type="common">Chinese tree shrew</name>
    <name type="synonym">Tupaia belangeri chinensis</name>
    <dbReference type="NCBI Taxonomy" id="246437"/>
    <lineage>
        <taxon>Eukaryota</taxon>
        <taxon>Metazoa</taxon>
        <taxon>Chordata</taxon>
        <taxon>Craniata</taxon>
        <taxon>Vertebrata</taxon>
        <taxon>Euteleostomi</taxon>
        <taxon>Mammalia</taxon>
        <taxon>Eutheria</taxon>
        <taxon>Euarchontoglires</taxon>
        <taxon>Scandentia</taxon>
        <taxon>Tupaiidae</taxon>
        <taxon>Tupaia</taxon>
    </lineage>
</organism>
<evidence type="ECO:0000313" key="1">
    <source>
        <dbReference type="EMBL" id="ELW61408.1"/>
    </source>
</evidence>
<sequence length="216" mass="25415">MAGCGLSEDTFFSSFFYNYGSSWETPSSQKGRLRLLRESEEFLIQLALLYRGLRARRPALGSAPRSEQRNGVVGEREIIPSIDFFFQCGMNFKIEYRNRREMHTVRGKCREMQWKLYSGRKHSHGSARMCRFRSGPQHRFQERRLYAPEGLPGSSLPFQLSGLSRAQRLTPNGSWFLRRKRKTQRQYFESHLRSRQSCSGEAWAKFQRARLIHDFT</sequence>
<keyword evidence="2" id="KW-1185">Reference proteome</keyword>
<proteinExistence type="predicted"/>
<dbReference type="InParanoid" id="L9KFH9"/>
<dbReference type="EMBL" id="KB320878">
    <property type="protein sequence ID" value="ELW61408.1"/>
    <property type="molecule type" value="Genomic_DNA"/>
</dbReference>
<dbReference type="Proteomes" id="UP000011518">
    <property type="component" value="Unassembled WGS sequence"/>
</dbReference>
<reference evidence="2" key="2">
    <citation type="journal article" date="2013" name="Nat. Commun.">
        <title>Genome of the Chinese tree shrew.</title>
        <authorList>
            <person name="Fan Y."/>
            <person name="Huang Z.Y."/>
            <person name="Cao C.C."/>
            <person name="Chen C.S."/>
            <person name="Chen Y.X."/>
            <person name="Fan D.D."/>
            <person name="He J."/>
            <person name="Hou H.L."/>
            <person name="Hu L."/>
            <person name="Hu X.T."/>
            <person name="Jiang X.T."/>
            <person name="Lai R."/>
            <person name="Lang Y.S."/>
            <person name="Liang B."/>
            <person name="Liao S.G."/>
            <person name="Mu D."/>
            <person name="Ma Y.Y."/>
            <person name="Niu Y.Y."/>
            <person name="Sun X.Q."/>
            <person name="Xia J.Q."/>
            <person name="Xiao J."/>
            <person name="Xiong Z.Q."/>
            <person name="Xu L."/>
            <person name="Yang L."/>
            <person name="Zhang Y."/>
            <person name="Zhao W."/>
            <person name="Zhao X.D."/>
            <person name="Zheng Y.T."/>
            <person name="Zhou J.M."/>
            <person name="Zhu Y.B."/>
            <person name="Zhang G.J."/>
            <person name="Wang J."/>
            <person name="Yao Y.G."/>
        </authorList>
    </citation>
    <scope>NUCLEOTIDE SEQUENCE [LARGE SCALE GENOMIC DNA]</scope>
</reference>
<name>L9KFH9_TUPCH</name>
<dbReference type="AlphaFoldDB" id="L9KFH9"/>
<gene>
    <name evidence="1" type="ORF">TREES_T100003186</name>
</gene>
<reference evidence="2" key="1">
    <citation type="submission" date="2012-07" db="EMBL/GenBank/DDBJ databases">
        <title>Genome of the Chinese tree shrew, a rising model animal genetically related to primates.</title>
        <authorList>
            <person name="Zhang G."/>
            <person name="Fan Y."/>
            <person name="Yao Y."/>
            <person name="Huang Z."/>
        </authorList>
    </citation>
    <scope>NUCLEOTIDE SEQUENCE [LARGE SCALE GENOMIC DNA]</scope>
</reference>
<accession>L9KFH9</accession>
<protein>
    <submittedName>
        <fullName evidence="1">Uncharacterized protein</fullName>
    </submittedName>
</protein>